<keyword evidence="1" id="KW-1133">Transmembrane helix</keyword>
<gene>
    <name evidence="3" type="ORF">C4B68_20910</name>
</gene>
<dbReference type="Gene3D" id="3.30.70.2390">
    <property type="match status" value="1"/>
</dbReference>
<proteinExistence type="predicted"/>
<dbReference type="EMBL" id="CP026652">
    <property type="protein sequence ID" value="AVH57821.1"/>
    <property type="molecule type" value="Genomic_DNA"/>
</dbReference>
<evidence type="ECO:0000259" key="2">
    <source>
        <dbReference type="Pfam" id="PF13399"/>
    </source>
</evidence>
<keyword evidence="1" id="KW-0472">Membrane</keyword>
<keyword evidence="1" id="KW-0812">Transmembrane</keyword>
<reference evidence="3 4" key="1">
    <citation type="submission" date="2018-02" db="EMBL/GenBank/DDBJ databases">
        <title>Complete genome sequence of Streptomyces dengpaensis, the producer of angucyclines.</title>
        <authorList>
            <person name="Yumei L."/>
        </authorList>
    </citation>
    <scope>NUCLEOTIDE SEQUENCE [LARGE SCALE GENOMIC DNA]</scope>
    <source>
        <strain evidence="3 4">XZHG99</strain>
    </source>
</reference>
<name>A0ABM6ST16_9ACTN</name>
<dbReference type="InterPro" id="IPR027381">
    <property type="entry name" value="LytR/CpsA/Psr_C"/>
</dbReference>
<sequence>MGGEYRITGDKYPRMRRPRGRRRLAFLVVASVTALGLIGWGTLQLIDVFTGGDKARAAGPKADCASKVSASASAPAPDTKALPKPGQITVNVLNATPRSGLAKKTADELAKRGFKIGEVGNATAAYDKRVAGAGMLLGAKEAYATALPVLNTQLSGAQLKTDGRKKPAEVDLIIGNGFKSLTQKKDADKALALLAKPQPTPTFSC</sequence>
<organism evidence="3 4">
    <name type="scientific">Streptomyces dengpaensis</name>
    <dbReference type="NCBI Taxonomy" id="2049881"/>
    <lineage>
        <taxon>Bacteria</taxon>
        <taxon>Bacillati</taxon>
        <taxon>Actinomycetota</taxon>
        <taxon>Actinomycetes</taxon>
        <taxon>Kitasatosporales</taxon>
        <taxon>Streptomycetaceae</taxon>
        <taxon>Streptomyces</taxon>
    </lineage>
</organism>
<feature type="transmembrane region" description="Helical" evidence="1">
    <location>
        <begin position="24"/>
        <end position="43"/>
    </location>
</feature>
<protein>
    <recommendedName>
        <fullName evidence="2">LytR/CpsA/Psr regulator C-terminal domain-containing protein</fullName>
    </recommendedName>
</protein>
<dbReference type="Pfam" id="PF13399">
    <property type="entry name" value="LytR_C"/>
    <property type="match status" value="1"/>
</dbReference>
<evidence type="ECO:0000256" key="1">
    <source>
        <dbReference type="SAM" id="Phobius"/>
    </source>
</evidence>
<evidence type="ECO:0000313" key="3">
    <source>
        <dbReference type="EMBL" id="AVH57821.1"/>
    </source>
</evidence>
<dbReference type="Proteomes" id="UP000238413">
    <property type="component" value="Chromosome"/>
</dbReference>
<keyword evidence="4" id="KW-1185">Reference proteome</keyword>
<evidence type="ECO:0000313" key="4">
    <source>
        <dbReference type="Proteomes" id="UP000238413"/>
    </source>
</evidence>
<feature type="domain" description="LytR/CpsA/Psr regulator C-terminal" evidence="2">
    <location>
        <begin position="87"/>
        <end position="178"/>
    </location>
</feature>
<accession>A0ABM6ST16</accession>